<gene>
    <name evidence="1" type="ORF">FJR03_04390</name>
</gene>
<dbReference type="AlphaFoldDB" id="A0A7M1AUC2"/>
<accession>A0A7M1AUC2</accession>
<proteinExistence type="predicted"/>
<dbReference type="Proteomes" id="UP000593910">
    <property type="component" value="Chromosome"/>
</dbReference>
<evidence type="ECO:0000313" key="2">
    <source>
        <dbReference type="Proteomes" id="UP000593910"/>
    </source>
</evidence>
<dbReference type="EMBL" id="CP041165">
    <property type="protein sequence ID" value="QOP41023.1"/>
    <property type="molecule type" value="Genomic_DNA"/>
</dbReference>
<dbReference type="KEGG" id="smax:FJR03_04390"/>
<keyword evidence="2" id="KW-1185">Reference proteome</keyword>
<protein>
    <submittedName>
        <fullName evidence="1">Uncharacterized protein</fullName>
    </submittedName>
</protein>
<reference evidence="1 2" key="1">
    <citation type="submission" date="2019-06" db="EMBL/GenBank/DDBJ databases">
        <title>Sulfurimonas gotlandica sp. nov., a chemoautotrophic and psychrotolerant epsilonproteobacterium isolated from a pelagic redoxcline, and an emended description of the genus Sulfurimonas.</title>
        <authorList>
            <person name="Wang S."/>
            <person name="Jiang L."/>
            <person name="Shao Z."/>
        </authorList>
    </citation>
    <scope>NUCLEOTIDE SEQUENCE [LARGE SCALE GENOMIC DNA]</scope>
    <source>
        <strain evidence="1 2">B2</strain>
    </source>
</reference>
<dbReference type="InterPro" id="IPR032466">
    <property type="entry name" value="Metal_Hydrolase"/>
</dbReference>
<evidence type="ECO:0000313" key="1">
    <source>
        <dbReference type="EMBL" id="QOP41023.1"/>
    </source>
</evidence>
<dbReference type="SUPFAM" id="SSF51556">
    <property type="entry name" value="Metallo-dependent hydrolases"/>
    <property type="match status" value="1"/>
</dbReference>
<dbReference type="RefSeq" id="WP_193114442.1">
    <property type="nucleotide sequence ID" value="NZ_CP041165.1"/>
</dbReference>
<name>A0A7M1AUC2_9BACT</name>
<sequence>MIIDVHLKNYDDNFIDNIEEIMEETNVQMFVLHPKDADALKEVQELTDEHHNIFYTVPVELADNTDKKCVAVYISTIQELESVKKDVVMIEEDNLDETLYKALYKHKGIILNATKSYDHLKNFFVSISPSSVDQFDNDVLNKLSMKKLVLQSNYPAHDFDDLFTTVEKISNSMFRSEQSIMLEASKNTLQLFGFKIM</sequence>
<organism evidence="1 2">
    <name type="scientific">Sulfurimonas marina</name>
    <dbReference type="NCBI Taxonomy" id="2590551"/>
    <lineage>
        <taxon>Bacteria</taxon>
        <taxon>Pseudomonadati</taxon>
        <taxon>Campylobacterota</taxon>
        <taxon>Epsilonproteobacteria</taxon>
        <taxon>Campylobacterales</taxon>
        <taxon>Sulfurimonadaceae</taxon>
        <taxon>Sulfurimonas</taxon>
    </lineage>
</organism>